<evidence type="ECO:0000313" key="1">
    <source>
        <dbReference type="EMBL" id="AEI04799.1"/>
    </source>
</evidence>
<dbReference type="OrthoDB" id="8295972at2"/>
<dbReference type="RefSeq" id="WP_012561644.1">
    <property type="nucleotide sequence ID" value="NC_011386.1"/>
</dbReference>
<dbReference type="PATRIC" id="fig|504832.7.peg.69"/>
<sequence>MAKVVVKKFGRAGAKKPAGSVKSKIVVGPDGRRTKVLAIDANSTTFSEDLHLLFVKNVEKARRENVKAFGSADRVRVR</sequence>
<evidence type="ECO:0000313" key="2">
    <source>
        <dbReference type="Proteomes" id="UP000007730"/>
    </source>
</evidence>
<reference evidence="1 2" key="1">
    <citation type="journal article" date="2011" name="J. Bacteriol.">
        <title>Complete genome sequences of the chemolithoautotrophic Oligotropha carboxidovorans strains OM4 and OM5.</title>
        <authorList>
            <person name="Volland S."/>
            <person name="Rachinger M."/>
            <person name="Strittmatter A."/>
            <person name="Daniel R."/>
            <person name="Gottschalk G."/>
            <person name="Meyer O."/>
        </authorList>
    </citation>
    <scope>NUCLEOTIDE SEQUENCE [LARGE SCALE GENOMIC DNA]</scope>
    <source>
        <strain evidence="2">ATCC 49405 / DSM 1227 / KCTC 32145 / OM5</strain>
    </source>
</reference>
<dbReference type="KEGG" id="oca:OCAR_4468"/>
<dbReference type="EMBL" id="CP002826">
    <property type="protein sequence ID" value="AEI04799.1"/>
    <property type="molecule type" value="Genomic_DNA"/>
</dbReference>
<protein>
    <submittedName>
        <fullName evidence="1">Uncharacterized protein</fullName>
    </submittedName>
</protein>
<proteinExistence type="predicted"/>
<organism evidence="1 2">
    <name type="scientific">Afipia carboxidovorans (strain ATCC 49405 / DSM 1227 / KCTC 32145 / OM5)</name>
    <name type="common">Oligotropha carboxidovorans</name>
    <dbReference type="NCBI Taxonomy" id="504832"/>
    <lineage>
        <taxon>Bacteria</taxon>
        <taxon>Pseudomonadati</taxon>
        <taxon>Pseudomonadota</taxon>
        <taxon>Alphaproteobacteria</taxon>
        <taxon>Hyphomicrobiales</taxon>
        <taxon>Nitrobacteraceae</taxon>
        <taxon>Afipia</taxon>
    </lineage>
</organism>
<dbReference type="KEGG" id="ocg:OCA5_c00650"/>
<dbReference type="STRING" id="504832.OCA5_c00650"/>
<name>B6JCN3_AFIC5</name>
<keyword evidence="2" id="KW-1185">Reference proteome</keyword>
<dbReference type="Proteomes" id="UP000007730">
    <property type="component" value="Chromosome"/>
</dbReference>
<gene>
    <name evidence="1" type="ordered locus">OCA5_c00650</name>
</gene>
<accession>B6JCN3</accession>
<dbReference type="HOGENOM" id="CLU_2587237_0_0_5"/>
<dbReference type="AlphaFoldDB" id="B6JCN3"/>